<keyword evidence="5" id="KW-0418">Kinase</keyword>
<dbReference type="CDD" id="cd00082">
    <property type="entry name" value="HisKA"/>
    <property type="match status" value="1"/>
</dbReference>
<dbReference type="SMART" id="SM00091">
    <property type="entry name" value="PAS"/>
    <property type="match status" value="5"/>
</dbReference>
<comment type="caution">
    <text evidence="6">Lacks conserved residue(s) required for the propagation of feature annotation.</text>
</comment>
<dbReference type="InterPro" id="IPR036097">
    <property type="entry name" value="HisK_dim/P_sf"/>
</dbReference>
<feature type="domain" description="PAS" evidence="9">
    <location>
        <begin position="275"/>
        <end position="345"/>
    </location>
</feature>
<dbReference type="InterPro" id="IPR003594">
    <property type="entry name" value="HATPase_dom"/>
</dbReference>
<evidence type="ECO:0000256" key="4">
    <source>
        <dbReference type="ARBA" id="ARBA00022679"/>
    </source>
</evidence>
<dbReference type="Pfam" id="PF00072">
    <property type="entry name" value="Response_reg"/>
    <property type="match status" value="2"/>
</dbReference>
<dbReference type="Pfam" id="PF01590">
    <property type="entry name" value="GAF"/>
    <property type="match status" value="1"/>
</dbReference>
<dbReference type="GO" id="GO:0000155">
    <property type="term" value="F:phosphorelay sensor kinase activity"/>
    <property type="evidence" value="ECO:0007669"/>
    <property type="project" value="InterPro"/>
</dbReference>
<dbReference type="InterPro" id="IPR005467">
    <property type="entry name" value="His_kinase_dom"/>
</dbReference>
<comment type="catalytic activity">
    <reaction evidence="1">
        <text>ATP + protein L-histidine = ADP + protein N-phospho-L-histidine.</text>
        <dbReference type="EC" id="2.7.13.3"/>
    </reaction>
</comment>
<accession>A0A5C1AIA7</accession>
<dbReference type="Gene3D" id="3.40.50.2300">
    <property type="match status" value="2"/>
</dbReference>
<feature type="domain" description="PAS" evidence="9">
    <location>
        <begin position="148"/>
        <end position="221"/>
    </location>
</feature>
<dbReference type="Gene3D" id="3.30.450.40">
    <property type="match status" value="1"/>
</dbReference>
<evidence type="ECO:0000256" key="1">
    <source>
        <dbReference type="ARBA" id="ARBA00000085"/>
    </source>
</evidence>
<dbReference type="SMART" id="SM00387">
    <property type="entry name" value="HATPase_c"/>
    <property type="match status" value="1"/>
</dbReference>
<feature type="domain" description="PAC" evidence="10">
    <location>
        <begin position="605"/>
        <end position="656"/>
    </location>
</feature>
<feature type="domain" description="PAC" evidence="10">
    <location>
        <begin position="348"/>
        <end position="400"/>
    </location>
</feature>
<evidence type="ECO:0000256" key="3">
    <source>
        <dbReference type="ARBA" id="ARBA00022553"/>
    </source>
</evidence>
<dbReference type="Pfam" id="PF00989">
    <property type="entry name" value="PAS"/>
    <property type="match status" value="2"/>
</dbReference>
<dbReference type="InterPro" id="IPR011006">
    <property type="entry name" value="CheY-like_superfamily"/>
</dbReference>
<evidence type="ECO:0000256" key="2">
    <source>
        <dbReference type="ARBA" id="ARBA00012438"/>
    </source>
</evidence>
<dbReference type="Pfam" id="PF08447">
    <property type="entry name" value="PAS_3"/>
    <property type="match status" value="2"/>
</dbReference>
<evidence type="ECO:0000259" key="7">
    <source>
        <dbReference type="PROSITE" id="PS50109"/>
    </source>
</evidence>
<dbReference type="Proteomes" id="UP000324974">
    <property type="component" value="Chromosome"/>
</dbReference>
<feature type="domain" description="Histidine kinase" evidence="7">
    <location>
        <begin position="1095"/>
        <end position="1313"/>
    </location>
</feature>
<dbReference type="EC" id="2.7.13.3" evidence="2"/>
<dbReference type="SUPFAM" id="SSF47384">
    <property type="entry name" value="Homodimeric domain of signal transducing histidine kinase"/>
    <property type="match status" value="1"/>
</dbReference>
<dbReference type="SUPFAM" id="SSF55874">
    <property type="entry name" value="ATPase domain of HSP90 chaperone/DNA topoisomerase II/histidine kinase"/>
    <property type="match status" value="1"/>
</dbReference>
<dbReference type="Pfam" id="PF00512">
    <property type="entry name" value="HisKA"/>
    <property type="match status" value="1"/>
</dbReference>
<dbReference type="InterPro" id="IPR001789">
    <property type="entry name" value="Sig_transdc_resp-reg_receiver"/>
</dbReference>
<dbReference type="InterPro" id="IPR003661">
    <property type="entry name" value="HisK_dim/P_dom"/>
</dbReference>
<name>A0A5C1AIA7_9BACT</name>
<dbReference type="CDD" id="cd16922">
    <property type="entry name" value="HATPase_EvgS-ArcB-TorS-like"/>
    <property type="match status" value="1"/>
</dbReference>
<dbReference type="PROSITE" id="PS50112">
    <property type="entry name" value="PAS"/>
    <property type="match status" value="4"/>
</dbReference>
<feature type="domain" description="PAS" evidence="9">
    <location>
        <begin position="529"/>
        <end position="601"/>
    </location>
</feature>
<dbReference type="SMART" id="SM00086">
    <property type="entry name" value="PAC"/>
    <property type="match status" value="4"/>
</dbReference>
<dbReference type="PANTHER" id="PTHR43547">
    <property type="entry name" value="TWO-COMPONENT HISTIDINE KINASE"/>
    <property type="match status" value="1"/>
</dbReference>
<dbReference type="KEGG" id="lrs:PX52LOC_04736"/>
<proteinExistence type="predicted"/>
<dbReference type="SUPFAM" id="SSF55785">
    <property type="entry name" value="PYP-like sensor domain (PAS domain)"/>
    <property type="match status" value="6"/>
</dbReference>
<dbReference type="InterPro" id="IPR035965">
    <property type="entry name" value="PAS-like_dom_sf"/>
</dbReference>
<evidence type="ECO:0000256" key="5">
    <source>
        <dbReference type="ARBA" id="ARBA00022777"/>
    </source>
</evidence>
<dbReference type="InterPro" id="IPR029016">
    <property type="entry name" value="GAF-like_dom_sf"/>
</dbReference>
<dbReference type="InterPro" id="IPR003018">
    <property type="entry name" value="GAF"/>
</dbReference>
<protein>
    <recommendedName>
        <fullName evidence="2">histidine kinase</fullName>
        <ecNumber evidence="2">2.7.13.3</ecNumber>
    </recommendedName>
</protein>
<dbReference type="SUPFAM" id="SSF52172">
    <property type="entry name" value="CheY-like"/>
    <property type="match status" value="2"/>
</dbReference>
<dbReference type="Gene3D" id="3.30.565.10">
    <property type="entry name" value="Histidine kinase-like ATPase, C-terminal domain"/>
    <property type="match status" value="1"/>
</dbReference>
<dbReference type="PROSITE" id="PS50110">
    <property type="entry name" value="RESPONSE_REGULATORY"/>
    <property type="match status" value="2"/>
</dbReference>
<feature type="modified residue" description="4-aspartylphosphate" evidence="6">
    <location>
        <position position="1385"/>
    </location>
</feature>
<dbReference type="Pfam" id="PF13426">
    <property type="entry name" value="PAS_9"/>
    <property type="match status" value="1"/>
</dbReference>
<gene>
    <name evidence="11" type="ORF">PX52LOC_04736</name>
</gene>
<feature type="domain" description="Response regulatory" evidence="8">
    <location>
        <begin position="8"/>
        <end position="124"/>
    </location>
</feature>
<reference evidence="12" key="1">
    <citation type="submission" date="2019-08" db="EMBL/GenBank/DDBJ databases">
        <title>Limnoglobus roseus gen. nov., sp. nov., a novel freshwater planctomycete with a giant genome from the family Gemmataceae.</title>
        <authorList>
            <person name="Kulichevskaya I.S."/>
            <person name="Naumoff D.G."/>
            <person name="Miroshnikov K."/>
            <person name="Ivanova A."/>
            <person name="Philippov D.A."/>
            <person name="Hakobyan A."/>
            <person name="Rijpstra I.C."/>
            <person name="Sinninghe Damste J.S."/>
            <person name="Liesack W."/>
            <person name="Dedysh S.N."/>
        </authorList>
    </citation>
    <scope>NUCLEOTIDE SEQUENCE [LARGE SCALE GENOMIC DNA]</scope>
    <source>
        <strain evidence="12">PX52</strain>
    </source>
</reference>
<dbReference type="SUPFAM" id="SSF55781">
    <property type="entry name" value="GAF domain-like"/>
    <property type="match status" value="1"/>
</dbReference>
<dbReference type="Gene3D" id="2.10.70.100">
    <property type="match status" value="1"/>
</dbReference>
<dbReference type="PROSITE" id="PS50113">
    <property type="entry name" value="PAC"/>
    <property type="match status" value="3"/>
</dbReference>
<dbReference type="Gene3D" id="1.10.287.130">
    <property type="match status" value="1"/>
</dbReference>
<organism evidence="11 12">
    <name type="scientific">Limnoglobus roseus</name>
    <dbReference type="NCBI Taxonomy" id="2598579"/>
    <lineage>
        <taxon>Bacteria</taxon>
        <taxon>Pseudomonadati</taxon>
        <taxon>Planctomycetota</taxon>
        <taxon>Planctomycetia</taxon>
        <taxon>Gemmatales</taxon>
        <taxon>Gemmataceae</taxon>
        <taxon>Limnoglobus</taxon>
    </lineage>
</organism>
<dbReference type="GO" id="GO:0006355">
    <property type="term" value="P:regulation of DNA-templated transcription"/>
    <property type="evidence" value="ECO:0007669"/>
    <property type="project" value="InterPro"/>
</dbReference>
<dbReference type="SMART" id="SM00065">
    <property type="entry name" value="GAF"/>
    <property type="match status" value="1"/>
</dbReference>
<feature type="domain" description="PAC" evidence="10">
    <location>
        <begin position="226"/>
        <end position="278"/>
    </location>
</feature>
<dbReference type="EMBL" id="CP042425">
    <property type="protein sequence ID" value="QEL17736.1"/>
    <property type="molecule type" value="Genomic_DNA"/>
</dbReference>
<dbReference type="InterPro" id="IPR000700">
    <property type="entry name" value="PAS-assoc_C"/>
</dbReference>
<keyword evidence="3 6" id="KW-0597">Phosphoprotein</keyword>
<evidence type="ECO:0000259" key="8">
    <source>
        <dbReference type="PROSITE" id="PS50110"/>
    </source>
</evidence>
<dbReference type="NCBIfam" id="TIGR00229">
    <property type="entry name" value="sensory_box"/>
    <property type="match status" value="5"/>
</dbReference>
<dbReference type="PRINTS" id="PR00344">
    <property type="entry name" value="BCTRLSENSOR"/>
</dbReference>
<evidence type="ECO:0000256" key="6">
    <source>
        <dbReference type="PROSITE-ProRule" id="PRU00169"/>
    </source>
</evidence>
<dbReference type="SMART" id="SM00388">
    <property type="entry name" value="HisKA"/>
    <property type="match status" value="1"/>
</dbReference>
<evidence type="ECO:0000313" key="11">
    <source>
        <dbReference type="EMBL" id="QEL17736.1"/>
    </source>
</evidence>
<dbReference type="FunFam" id="3.30.565.10:FF:000006">
    <property type="entry name" value="Sensor histidine kinase WalK"/>
    <property type="match status" value="1"/>
</dbReference>
<dbReference type="CDD" id="cd00156">
    <property type="entry name" value="REC"/>
    <property type="match status" value="1"/>
</dbReference>
<evidence type="ECO:0000313" key="12">
    <source>
        <dbReference type="Proteomes" id="UP000324974"/>
    </source>
</evidence>
<dbReference type="InterPro" id="IPR013767">
    <property type="entry name" value="PAS_fold"/>
</dbReference>
<feature type="domain" description="Response regulatory" evidence="8">
    <location>
        <begin position="1336"/>
        <end position="1452"/>
    </location>
</feature>
<evidence type="ECO:0000259" key="10">
    <source>
        <dbReference type="PROSITE" id="PS50113"/>
    </source>
</evidence>
<dbReference type="PANTHER" id="PTHR43547:SF2">
    <property type="entry name" value="HYBRID SIGNAL TRANSDUCTION HISTIDINE KINASE C"/>
    <property type="match status" value="1"/>
</dbReference>
<dbReference type="CDD" id="cd17580">
    <property type="entry name" value="REC_2_DhkD-like"/>
    <property type="match status" value="1"/>
</dbReference>
<dbReference type="Pfam" id="PF02518">
    <property type="entry name" value="HATPase_c"/>
    <property type="match status" value="1"/>
</dbReference>
<feature type="domain" description="PAS" evidence="9">
    <location>
        <begin position="784"/>
        <end position="841"/>
    </location>
</feature>
<dbReference type="SMART" id="SM00448">
    <property type="entry name" value="REC"/>
    <property type="match status" value="2"/>
</dbReference>
<dbReference type="InterPro" id="IPR004358">
    <property type="entry name" value="Sig_transdc_His_kin-like_C"/>
</dbReference>
<dbReference type="InterPro" id="IPR001610">
    <property type="entry name" value="PAC"/>
</dbReference>
<sequence length="1453" mass="158876">MEKDESLKILVVDDRAESLRVLEAGLGDEGFTFARATSGEEALQQTRATDFAVIVLGDHVRGITGIELAKSVRTGSSSRSTPIIFLTSDGSSFPAEEAYAIGMTDFLVMPTSPVALRAKVGVFVELYRRTREAGVATAEQEAGRAREERGLWRTTLSSIGDAVISTDVEGRVTFMNPVAEKLTGWPVKDAQGQLLTEVFRIVNESTREKVDNPALRALKTGHIVGLANHTILLARDGTEYPIDDSAAPIRDETGSVSGAVLVFRDITERNHAEQERARLAAIVESSNDAIVGKSLDGIVQTWNAGAERLFGYSPAEMVGNSIRILLPPERRHEEDVILSKIRRGERIEQFETVRVRKGGERVHVSVSISPIRDGHGEIVGASKTARDITESKRIAHALAESRRRSESALQAGEVGTYYWDIPANQVSGDRNFVAIFGVQPNEATALPVERFVAAIHADDRSRVEEEIARTLRDATPFRSEYRVTGPAGDRWVLARGAVERGASGDPVGWSGVVVDVTDRKVAEAAVRASDERFRIVAQATNDAVWDWDMRTNGVWWNEGVVNLFGYRREQVGGDATWWYEHIHSDDRDRVVGGIHAVIDHGGSSWSDEYRFLKADGGYATVLDRGYGIREDGKTVRVVGAMQDVTERRRAEERLRESEARFRSLFVSMDEGYCVIEPVFDAADKPVDYRYQLINPAFEAHNGLVDAVGKTALEVMPHHETSWIEAYGNVALTGEPLRRVDQAADLGRWFDVSAFRVGAPGARQVAVLFTNVTDRVRAEAMLREKDTRLKLMLDTASDYAVVISDTEGVVLDWLGGAEAITGYAASDVVGKPADVFFTPEDRAAGVPKREMATAASAGRAEDKRWHQKKGGEQFFADGVMVALHEDGTLRGFGKVFRDATARKRADDAVQFMATATASLAELVDYQSTLGRIANMATDVFADWCVVDILDQDGVRKRLTVTAPESKEIRAARTADAAFAPDDATAGVVPHVLKTGQAEVVPELSALDPETAPQGKERLDRLKEMGVRSYLSVPLLSRGQVLGSITFLATSTRRRLGSEELRVAQTLAERVTVSIENAQLYRALQEQDRRKDEFLATLAHELRNPLAPVRNGVQILRAAVPPEPRLSRTLGMMERQLGQMVHLVDDLMDVSRVSSGKVALRRESLPLRAVVDAAVEISRQLIEAASHKLVVNLPEEPIILDGDQTRLVQVLANLLNNAAKYTPHGGQISLSAQAEGEEAVIRVLDTGVGIPPDMLPKVFDMFTQVGTSLERSQGGLGIGLTLVRRLVEMHGGRVTVESPGTGKGSTFTVHLPLATRSPKASEIAGGDPGPEKSKASLDILVVDDNRDSAESLGMLLEIGGHTVKTAHDGPEALQILARFRPQLILLDLGLPGMSGYEIARRIRHSIELRGVRLVALTGWGQEEDRKRTKEAGFDHHLVKPADPVEVKKIVDGIKS</sequence>
<dbReference type="PROSITE" id="PS50109">
    <property type="entry name" value="HIS_KIN"/>
    <property type="match status" value="1"/>
</dbReference>
<dbReference type="InterPro" id="IPR000014">
    <property type="entry name" value="PAS"/>
</dbReference>
<dbReference type="Gene3D" id="3.30.450.20">
    <property type="entry name" value="PAS domain"/>
    <property type="match status" value="6"/>
</dbReference>
<dbReference type="CDD" id="cd00130">
    <property type="entry name" value="PAS"/>
    <property type="match status" value="5"/>
</dbReference>
<keyword evidence="4" id="KW-0808">Transferase</keyword>
<evidence type="ECO:0000259" key="9">
    <source>
        <dbReference type="PROSITE" id="PS50112"/>
    </source>
</evidence>
<dbReference type="InterPro" id="IPR036890">
    <property type="entry name" value="HATPase_C_sf"/>
</dbReference>
<dbReference type="InterPro" id="IPR013655">
    <property type="entry name" value="PAS_fold_3"/>
</dbReference>
<keyword evidence="12" id="KW-1185">Reference proteome</keyword>